<proteinExistence type="predicted"/>
<feature type="region of interest" description="Disordered" evidence="1">
    <location>
        <begin position="122"/>
        <end position="153"/>
    </location>
</feature>
<gene>
    <name evidence="2" type="ORF">SEMRO_10_G007961.1</name>
</gene>
<sequence length="153" mass="16533">MTIPEYIFIPCYQSTGTVVVSEQSTVMQDVSCLSHSQSSHLQAAQEQSSDSVRCDLSCCRWEEQSSCQRRRSTDPPSRPIRGANKNSNCQTSRKGKDARPCRPSRTPSFCVSKAQQAATASSMTSAAILAKHSSNHSSSTACTSNSVPRARAA</sequence>
<feature type="region of interest" description="Disordered" evidence="1">
    <location>
        <begin position="63"/>
        <end position="108"/>
    </location>
</feature>
<reference evidence="2" key="1">
    <citation type="submission" date="2020-06" db="EMBL/GenBank/DDBJ databases">
        <authorList>
            <consortium name="Plant Systems Biology data submission"/>
        </authorList>
    </citation>
    <scope>NUCLEOTIDE SEQUENCE</scope>
    <source>
        <strain evidence="2">D6</strain>
    </source>
</reference>
<evidence type="ECO:0000256" key="1">
    <source>
        <dbReference type="SAM" id="MobiDB-lite"/>
    </source>
</evidence>
<comment type="caution">
    <text evidence="2">The sequence shown here is derived from an EMBL/GenBank/DDBJ whole genome shotgun (WGS) entry which is preliminary data.</text>
</comment>
<feature type="compositionally biased region" description="Low complexity" evidence="1">
    <location>
        <begin position="135"/>
        <end position="146"/>
    </location>
</feature>
<keyword evidence="3" id="KW-1185">Reference proteome</keyword>
<protein>
    <submittedName>
        <fullName evidence="2">Uncharacterized protein</fullName>
    </submittedName>
</protein>
<dbReference type="AlphaFoldDB" id="A0A9N8D9T1"/>
<dbReference type="Proteomes" id="UP001153069">
    <property type="component" value="Unassembled WGS sequence"/>
</dbReference>
<dbReference type="EMBL" id="CAICTM010000010">
    <property type="protein sequence ID" value="CAB9496831.1"/>
    <property type="molecule type" value="Genomic_DNA"/>
</dbReference>
<evidence type="ECO:0000313" key="3">
    <source>
        <dbReference type="Proteomes" id="UP001153069"/>
    </source>
</evidence>
<name>A0A9N8D9T1_9STRA</name>
<organism evidence="2 3">
    <name type="scientific">Seminavis robusta</name>
    <dbReference type="NCBI Taxonomy" id="568900"/>
    <lineage>
        <taxon>Eukaryota</taxon>
        <taxon>Sar</taxon>
        <taxon>Stramenopiles</taxon>
        <taxon>Ochrophyta</taxon>
        <taxon>Bacillariophyta</taxon>
        <taxon>Bacillariophyceae</taxon>
        <taxon>Bacillariophycidae</taxon>
        <taxon>Naviculales</taxon>
        <taxon>Naviculaceae</taxon>
        <taxon>Seminavis</taxon>
    </lineage>
</organism>
<evidence type="ECO:0000313" key="2">
    <source>
        <dbReference type="EMBL" id="CAB9496831.1"/>
    </source>
</evidence>
<accession>A0A9N8D9T1</accession>